<comment type="subcellular location">
    <subcellularLocation>
        <location evidence="1">Membrane</location>
        <topology evidence="1">Multi-pass membrane protein</topology>
    </subcellularLocation>
</comment>
<reference evidence="7" key="1">
    <citation type="submission" date="2019-04" db="EMBL/GenBank/DDBJ databases">
        <title>Friends and foes A comparative genomics studyof 23 Aspergillus species from section Flavi.</title>
        <authorList>
            <consortium name="DOE Joint Genome Institute"/>
            <person name="Kjaerbolling I."/>
            <person name="Vesth T."/>
            <person name="Frisvad J.C."/>
            <person name="Nybo J.L."/>
            <person name="Theobald S."/>
            <person name="Kildgaard S."/>
            <person name="Isbrandt T."/>
            <person name="Kuo A."/>
            <person name="Sato A."/>
            <person name="Lyhne E.K."/>
            <person name="Kogle M.E."/>
            <person name="Wiebenga A."/>
            <person name="Kun R.S."/>
            <person name="Lubbers R.J."/>
            <person name="Makela M.R."/>
            <person name="Barry K."/>
            <person name="Chovatia M."/>
            <person name="Clum A."/>
            <person name="Daum C."/>
            <person name="Haridas S."/>
            <person name="He G."/>
            <person name="LaButti K."/>
            <person name="Lipzen A."/>
            <person name="Mondo S."/>
            <person name="Riley R."/>
            <person name="Salamov A."/>
            <person name="Simmons B.A."/>
            <person name="Magnuson J.K."/>
            <person name="Henrissat B."/>
            <person name="Mortensen U.H."/>
            <person name="Larsen T.O."/>
            <person name="Devries R.P."/>
            <person name="Grigoriev I.V."/>
            <person name="Machida M."/>
            <person name="Baker S.E."/>
            <person name="Andersen M.R."/>
        </authorList>
    </citation>
    <scope>NUCLEOTIDE SEQUENCE [LARGE SCALE GENOMIC DNA]</scope>
    <source>
        <strain evidence="7">CBS 553.77</strain>
    </source>
</reference>
<accession>A0A5N6Z666</accession>
<keyword evidence="2 5" id="KW-0812">Transmembrane</keyword>
<sequence>MEVAMLRASRSLVLHYGSILLVNSTAAAFSTMMGGIIRDIYYHSEHRNVPILCFSGAVLLGTGLGRLIPGFINYGAKWHWIHYSQAIAFAVLLTSVLFFFFEEARGSVPLSQQAKSLNKAYDTLEKADYCGVVFGSGNDFEEKQQARRIRWKV</sequence>
<evidence type="ECO:0000313" key="7">
    <source>
        <dbReference type="Proteomes" id="UP000327118"/>
    </source>
</evidence>
<dbReference type="EMBL" id="ML739124">
    <property type="protein sequence ID" value="KAE8352623.1"/>
    <property type="molecule type" value="Genomic_DNA"/>
</dbReference>
<evidence type="ECO:0000256" key="4">
    <source>
        <dbReference type="ARBA" id="ARBA00023136"/>
    </source>
</evidence>
<evidence type="ECO:0000256" key="3">
    <source>
        <dbReference type="ARBA" id="ARBA00022989"/>
    </source>
</evidence>
<protein>
    <recommendedName>
        <fullName evidence="8">Major facilitator superfamily domain-containing protein</fullName>
    </recommendedName>
</protein>
<dbReference type="GO" id="GO:0022857">
    <property type="term" value="F:transmembrane transporter activity"/>
    <property type="evidence" value="ECO:0007669"/>
    <property type="project" value="TreeGrafter"/>
</dbReference>
<evidence type="ECO:0000313" key="6">
    <source>
        <dbReference type="EMBL" id="KAE8352623.1"/>
    </source>
</evidence>
<name>A0A5N6Z666_9EURO</name>
<proteinExistence type="predicted"/>
<feature type="transmembrane region" description="Helical" evidence="5">
    <location>
        <begin position="12"/>
        <end position="37"/>
    </location>
</feature>
<dbReference type="InterPro" id="IPR036259">
    <property type="entry name" value="MFS_trans_sf"/>
</dbReference>
<dbReference type="Proteomes" id="UP000327118">
    <property type="component" value="Unassembled WGS sequence"/>
</dbReference>
<keyword evidence="4 5" id="KW-0472">Membrane</keyword>
<evidence type="ECO:0000256" key="5">
    <source>
        <dbReference type="SAM" id="Phobius"/>
    </source>
</evidence>
<gene>
    <name evidence="6" type="ORF">BDV28DRAFT_134828</name>
</gene>
<evidence type="ECO:0000256" key="2">
    <source>
        <dbReference type="ARBA" id="ARBA00022692"/>
    </source>
</evidence>
<keyword evidence="7" id="KW-1185">Reference proteome</keyword>
<evidence type="ECO:0000256" key="1">
    <source>
        <dbReference type="ARBA" id="ARBA00004141"/>
    </source>
</evidence>
<feature type="transmembrane region" description="Helical" evidence="5">
    <location>
        <begin position="49"/>
        <end position="68"/>
    </location>
</feature>
<dbReference type="AlphaFoldDB" id="A0A5N6Z666"/>
<feature type="transmembrane region" description="Helical" evidence="5">
    <location>
        <begin position="80"/>
        <end position="101"/>
    </location>
</feature>
<keyword evidence="3 5" id="KW-1133">Transmembrane helix</keyword>
<evidence type="ECO:0008006" key="8">
    <source>
        <dbReference type="Google" id="ProtNLM"/>
    </source>
</evidence>
<dbReference type="GO" id="GO:0005886">
    <property type="term" value="C:plasma membrane"/>
    <property type="evidence" value="ECO:0007669"/>
    <property type="project" value="TreeGrafter"/>
</dbReference>
<organism evidence="6 7">
    <name type="scientific">Aspergillus coremiiformis</name>
    <dbReference type="NCBI Taxonomy" id="138285"/>
    <lineage>
        <taxon>Eukaryota</taxon>
        <taxon>Fungi</taxon>
        <taxon>Dikarya</taxon>
        <taxon>Ascomycota</taxon>
        <taxon>Pezizomycotina</taxon>
        <taxon>Eurotiomycetes</taxon>
        <taxon>Eurotiomycetidae</taxon>
        <taxon>Eurotiales</taxon>
        <taxon>Aspergillaceae</taxon>
        <taxon>Aspergillus</taxon>
        <taxon>Aspergillus subgen. Circumdati</taxon>
    </lineage>
</organism>
<dbReference type="Gene3D" id="1.20.1720.10">
    <property type="entry name" value="Multidrug resistance protein D"/>
    <property type="match status" value="1"/>
</dbReference>
<dbReference type="SUPFAM" id="SSF103473">
    <property type="entry name" value="MFS general substrate transporter"/>
    <property type="match status" value="1"/>
</dbReference>
<dbReference type="PANTHER" id="PTHR23502">
    <property type="entry name" value="MAJOR FACILITATOR SUPERFAMILY"/>
    <property type="match status" value="1"/>
</dbReference>
<dbReference type="PANTHER" id="PTHR23502:SF134">
    <property type="entry name" value="MAJOR FACILITATOR SUPERFAMILY (MFS) PROFILE DOMAIN-CONTAINING PROTEIN-RELATED"/>
    <property type="match status" value="1"/>
</dbReference>